<evidence type="ECO:0000313" key="3">
    <source>
        <dbReference type="Proteomes" id="UP000515703"/>
    </source>
</evidence>
<evidence type="ECO:0000313" key="2">
    <source>
        <dbReference type="EMBL" id="BCJ99249.1"/>
    </source>
</evidence>
<dbReference type="SUPFAM" id="SSF55166">
    <property type="entry name" value="Hedgehog/DD-peptidase"/>
    <property type="match status" value="1"/>
</dbReference>
<dbReference type="InterPro" id="IPR009045">
    <property type="entry name" value="Zn_M74/Hedgehog-like"/>
</dbReference>
<dbReference type="GO" id="GO:0006508">
    <property type="term" value="P:proteolysis"/>
    <property type="evidence" value="ECO:0007669"/>
    <property type="project" value="InterPro"/>
</dbReference>
<dbReference type="GO" id="GO:0004180">
    <property type="term" value="F:carboxypeptidase activity"/>
    <property type="evidence" value="ECO:0007669"/>
    <property type="project" value="UniProtKB-KW"/>
</dbReference>
<dbReference type="KEGG" id="acht:bsdcttw_22900"/>
<protein>
    <submittedName>
        <fullName evidence="2">D-alanyl-D-alanine carboxypeptidase</fullName>
    </submittedName>
</protein>
<dbReference type="Pfam" id="PF02557">
    <property type="entry name" value="VanY"/>
    <property type="match status" value="1"/>
</dbReference>
<dbReference type="PANTHER" id="PTHR34385">
    <property type="entry name" value="D-ALANYL-D-ALANINE CARBOXYPEPTIDASE"/>
    <property type="match status" value="1"/>
</dbReference>
<evidence type="ECO:0000259" key="1">
    <source>
        <dbReference type="Pfam" id="PF02557"/>
    </source>
</evidence>
<dbReference type="Gene3D" id="3.30.1380.10">
    <property type="match status" value="1"/>
</dbReference>
<name>A0A7I8DLI9_9FIRM</name>
<keyword evidence="2" id="KW-0378">Hydrolase</keyword>
<dbReference type="EMBL" id="AP023368">
    <property type="protein sequence ID" value="BCJ99249.1"/>
    <property type="molecule type" value="Genomic_DNA"/>
</dbReference>
<dbReference type="InterPro" id="IPR052179">
    <property type="entry name" value="DD-CPase-like"/>
</dbReference>
<reference evidence="2 3" key="2">
    <citation type="submission" date="2020-08" db="EMBL/GenBank/DDBJ databases">
        <authorList>
            <person name="Ueki A."/>
            <person name="Tonouchi A."/>
        </authorList>
    </citation>
    <scope>NUCLEOTIDE SEQUENCE [LARGE SCALE GENOMIC DNA]</scope>
    <source>
        <strain evidence="2 3">CTTW</strain>
    </source>
</reference>
<keyword evidence="2" id="KW-0645">Protease</keyword>
<keyword evidence="3" id="KW-1185">Reference proteome</keyword>
<keyword evidence="2" id="KW-0121">Carboxypeptidase</keyword>
<dbReference type="Proteomes" id="UP000515703">
    <property type="component" value="Chromosome"/>
</dbReference>
<gene>
    <name evidence="2" type="primary">vanY_1</name>
    <name evidence="2" type="ORF">bsdcttw_22900</name>
</gene>
<organism evidence="2 3">
    <name type="scientific">Anaerocolumna chitinilytica</name>
    <dbReference type="NCBI Taxonomy" id="1727145"/>
    <lineage>
        <taxon>Bacteria</taxon>
        <taxon>Bacillati</taxon>
        <taxon>Bacillota</taxon>
        <taxon>Clostridia</taxon>
        <taxon>Lachnospirales</taxon>
        <taxon>Lachnospiraceae</taxon>
        <taxon>Anaerocolumna</taxon>
    </lineage>
</organism>
<dbReference type="Gene3D" id="3.30.200.180">
    <property type="match status" value="1"/>
</dbReference>
<feature type="domain" description="D-alanyl-D-alanine carboxypeptidase-like core" evidence="1">
    <location>
        <begin position="43"/>
        <end position="170"/>
    </location>
</feature>
<reference evidence="2 3" key="1">
    <citation type="submission" date="2020-08" db="EMBL/GenBank/DDBJ databases">
        <title>Draft genome sequencing of an Anaerocolumna strain isolated from anoxic soil subjected to BSD treatment.</title>
        <authorList>
            <person name="Uek A."/>
            <person name="Tonouchi A."/>
        </authorList>
    </citation>
    <scope>NUCLEOTIDE SEQUENCE [LARGE SCALE GENOMIC DNA]</scope>
    <source>
        <strain evidence="2 3">CTTW</strain>
    </source>
</reference>
<dbReference type="AlphaFoldDB" id="A0A7I8DLI9"/>
<dbReference type="PANTHER" id="PTHR34385:SF1">
    <property type="entry name" value="PEPTIDOGLYCAN L-ALANYL-D-GLUTAMATE ENDOPEPTIDASE CWLK"/>
    <property type="match status" value="1"/>
</dbReference>
<sequence>MKEITVNRKDVYCGYLLLVNKDYPLKLFDIKEENLSRIQSDVYLENRAASMLRQLLNELKAEKKITAVSGYRSIKEQEEIYRDSLKENGQEFTEKYVALPGASEHQTGLAIDLGKKQENIDFICPEFPEEGICQEFRQRAADFGFIQRYEKQKENITGIGHEPWHFRYVGYPHSMIIRESSLSLEEYEEKLESHGYEENPLIYQKNGQRVEISYLKVTDGDIQKIKLEEDTICQISGNNKEGIIITKWQGR</sequence>
<proteinExistence type="predicted"/>
<dbReference type="RefSeq" id="WP_185259517.1">
    <property type="nucleotide sequence ID" value="NZ_AP023368.1"/>
</dbReference>
<dbReference type="InterPro" id="IPR003709">
    <property type="entry name" value="VanY-like_core_dom"/>
</dbReference>
<accession>A0A7I8DLI9</accession>
<dbReference type="CDD" id="cd14849">
    <property type="entry name" value="DD-dipeptidase_VanXYc"/>
    <property type="match status" value="1"/>
</dbReference>